<keyword evidence="7" id="KW-1185">Reference proteome</keyword>
<evidence type="ECO:0000256" key="4">
    <source>
        <dbReference type="PROSITE-ProRule" id="PRU00125"/>
    </source>
</evidence>
<dbReference type="RefSeq" id="XP_030875729.1">
    <property type="nucleotide sequence ID" value="XM_031019869.1"/>
</dbReference>
<dbReference type="OrthoDB" id="8909291at2759"/>
<dbReference type="InterPro" id="IPR001781">
    <property type="entry name" value="Znf_LIM"/>
</dbReference>
<dbReference type="AlphaFoldDB" id="A0A7F8Q3G4"/>
<name>A0A7F8Q3G4_LEPWE</name>
<feature type="region of interest" description="Disordered" evidence="5">
    <location>
        <begin position="96"/>
        <end position="374"/>
    </location>
</feature>
<dbReference type="PANTHER" id="PTHR15468">
    <property type="entry name" value="ZNF185"/>
    <property type="match status" value="1"/>
</dbReference>
<dbReference type="GeneID" id="102732044"/>
<proteinExistence type="predicted"/>
<accession>A0A7F8Q3G4</accession>
<dbReference type="CDD" id="cd08368">
    <property type="entry name" value="LIM"/>
    <property type="match status" value="1"/>
</dbReference>
<gene>
    <name evidence="8" type="primary">ZNF185</name>
</gene>
<dbReference type="PROSITE" id="PS50023">
    <property type="entry name" value="LIM_DOMAIN_2"/>
    <property type="match status" value="1"/>
</dbReference>
<dbReference type="Proteomes" id="UP000245341">
    <property type="component" value="Unplaced"/>
</dbReference>
<dbReference type="InterPro" id="IPR052621">
    <property type="entry name" value="Cell_Prolif/Cornif_Regul"/>
</dbReference>
<feature type="domain" description="LIM zinc-binding" evidence="6">
    <location>
        <begin position="443"/>
        <end position="505"/>
    </location>
</feature>
<dbReference type="PANTHER" id="PTHR15468:SF2">
    <property type="entry name" value="ZINC FINGER PROTEIN 185"/>
    <property type="match status" value="1"/>
</dbReference>
<reference evidence="8" key="1">
    <citation type="submission" date="2025-08" db="UniProtKB">
        <authorList>
            <consortium name="RefSeq"/>
        </authorList>
    </citation>
    <scope>IDENTIFICATION</scope>
    <source>
        <tissue evidence="8">Liver</tissue>
    </source>
</reference>
<feature type="compositionally biased region" description="Polar residues" evidence="5">
    <location>
        <begin position="1"/>
        <end position="11"/>
    </location>
</feature>
<keyword evidence="3 4" id="KW-0440">LIM domain</keyword>
<organism evidence="7 8">
    <name type="scientific">Leptonychotes weddellii</name>
    <name type="common">Weddell seal</name>
    <name type="synonym">Otaria weddellii</name>
    <dbReference type="NCBI Taxonomy" id="9713"/>
    <lineage>
        <taxon>Eukaryota</taxon>
        <taxon>Metazoa</taxon>
        <taxon>Chordata</taxon>
        <taxon>Craniata</taxon>
        <taxon>Vertebrata</taxon>
        <taxon>Euteleostomi</taxon>
        <taxon>Mammalia</taxon>
        <taxon>Eutheria</taxon>
        <taxon>Laurasiatheria</taxon>
        <taxon>Carnivora</taxon>
        <taxon>Caniformia</taxon>
        <taxon>Pinnipedia</taxon>
        <taxon>Phocidae</taxon>
        <taxon>Monachinae</taxon>
        <taxon>Lobodontini</taxon>
        <taxon>Leptonychotes</taxon>
    </lineage>
</organism>
<keyword evidence="1 4" id="KW-0479">Metal-binding</keyword>
<dbReference type="PROSITE" id="PS00478">
    <property type="entry name" value="LIM_DOMAIN_1"/>
    <property type="match status" value="1"/>
</dbReference>
<feature type="compositionally biased region" description="Basic and acidic residues" evidence="5">
    <location>
        <begin position="35"/>
        <end position="52"/>
    </location>
</feature>
<dbReference type="GO" id="GO:0046872">
    <property type="term" value="F:metal ion binding"/>
    <property type="evidence" value="ECO:0007669"/>
    <property type="project" value="UniProtKB-KW"/>
</dbReference>
<dbReference type="KEGG" id="lww:102732044"/>
<feature type="compositionally biased region" description="Polar residues" evidence="5">
    <location>
        <begin position="197"/>
        <end position="207"/>
    </location>
</feature>
<keyword evidence="2 4" id="KW-0862">Zinc</keyword>
<evidence type="ECO:0000259" key="6">
    <source>
        <dbReference type="PROSITE" id="PS50023"/>
    </source>
</evidence>
<sequence length="505" mass="54321">MSISALGSSSKGKPLPPGEEERNNVLKQMKVRTTLKGDKSWITKQAESEGHTLELPSGRSRATSFSSAGEVPKARPPSTRAPTGYIIRGVFTKPIDSSCQPQQHFPKANGAPKSATGLLRAAPTGPPRPSSSGYKMTTEDYKKLAPYNVRRSSASGAAEEEEVPFSSDEQKRRSEAASSVVRKTAPREHSYVLSAAKKSTSSPTQEMQAPFMAKRVEVVDEDRPSEKSQDPPTPARSPPGSNSTRGEEIVRLQIMTPGAGLRLMAPDLEGMSSSPGSKDKEAPSPREAKRDLFGEEACKSPSPDSERSSTQSSDGNVGSRAMSFLPEGLTGADIGSGRGGSSATLASAGPADWKSDSPADLDDREAHLKGTLPGSEEKNVAAKVGETFKGILFVKEYMNASEVSSGKPVSSCYSSIRCTEDPCDMEKKPACDSSLYSKRTSGRICTYCNQEIRDCPKITLEHLGICCHDYCFKCGICSKPMGELLDQIFIHRDTIHCGKCYEKLF</sequence>
<dbReference type="Gene3D" id="2.10.110.10">
    <property type="entry name" value="Cysteine Rich Protein"/>
    <property type="match status" value="1"/>
</dbReference>
<dbReference type="SMART" id="SM00132">
    <property type="entry name" value="LIM"/>
    <property type="match status" value="1"/>
</dbReference>
<evidence type="ECO:0000256" key="2">
    <source>
        <dbReference type="ARBA" id="ARBA00022833"/>
    </source>
</evidence>
<feature type="region of interest" description="Disordered" evidence="5">
    <location>
        <begin position="1"/>
        <end position="84"/>
    </location>
</feature>
<feature type="compositionally biased region" description="Basic and acidic residues" evidence="5">
    <location>
        <begin position="214"/>
        <end position="229"/>
    </location>
</feature>
<protein>
    <submittedName>
        <fullName evidence="8">Zinc finger protein 185</fullName>
    </submittedName>
</protein>
<evidence type="ECO:0000313" key="7">
    <source>
        <dbReference type="Proteomes" id="UP000245341"/>
    </source>
</evidence>
<dbReference type="CTD" id="7739"/>
<evidence type="ECO:0000313" key="8">
    <source>
        <dbReference type="RefSeq" id="XP_030875729.1"/>
    </source>
</evidence>
<feature type="compositionally biased region" description="Basic and acidic residues" evidence="5">
    <location>
        <begin position="277"/>
        <end position="298"/>
    </location>
</feature>
<evidence type="ECO:0000256" key="1">
    <source>
        <dbReference type="ARBA" id="ARBA00022723"/>
    </source>
</evidence>
<evidence type="ECO:0000256" key="3">
    <source>
        <dbReference type="ARBA" id="ARBA00023038"/>
    </source>
</evidence>
<evidence type="ECO:0000256" key="5">
    <source>
        <dbReference type="SAM" id="MobiDB-lite"/>
    </source>
</evidence>